<accession>A0A0P1MJW8</accession>
<keyword evidence="13" id="KW-1185">Reference proteome</keyword>
<proteinExistence type="inferred from homology"/>
<name>A0A0P1LUI3_9BACT</name>
<sequence length="263" mass="30522">MVDYHTHTRLCRHASGEIRDYVLSAINKNFKEIGVSDHMPLPDGFDPEHRMSVDEFKTYKQWYDSVVEEFGDKIKIKFGIEAEFIEEKIGFIKEFVLNGKFDYVIGSLHFIGDWNIASHREAWKWDGRDVNEVYESYYKTVKKLVSSGIFDIVGHFDMIKKFGHRSDKNFEELVREILKIVKECGLCIEINTSGLRHKVGEIYPSIWILEIVKEYEIPLTLGSDAHDPNDVGKGFEVAYQLIQIYGGGKVSVFEGRERKEIKL</sequence>
<dbReference type="Proteomes" id="UP000182200">
    <property type="component" value="Unassembled WGS sequence"/>
</dbReference>
<dbReference type="OrthoDB" id="9808747at2"/>
<dbReference type="Gene3D" id="3.20.20.140">
    <property type="entry name" value="Metal-dependent hydrolases"/>
    <property type="match status" value="1"/>
</dbReference>
<accession>A0A0P1NTC2</accession>
<organism evidence="11 12">
    <name type="scientific">Candidatus Kryptonium thompsonii</name>
    <dbReference type="NCBI Taxonomy" id="1633631"/>
    <lineage>
        <taxon>Bacteria</taxon>
        <taxon>Pseudomonadati</taxon>
        <taxon>Candidatus Kryptoniota</taxon>
        <taxon>Candidatus Kryptonium</taxon>
    </lineage>
</organism>
<evidence type="ECO:0000256" key="4">
    <source>
        <dbReference type="ARBA" id="ARBA00022605"/>
    </source>
</evidence>
<reference evidence="11 12" key="2">
    <citation type="submission" date="2015-11" db="EMBL/GenBank/DDBJ databases">
        <authorList>
            <person name="Zhang Y."/>
            <person name="Guo Z."/>
        </authorList>
    </citation>
    <scope>NUCLEOTIDE SEQUENCE [LARGE SCALE GENOMIC DNA]</scope>
    <source>
        <strain evidence="11">JGI-4</strain>
    </source>
</reference>
<evidence type="ECO:0000313" key="10">
    <source>
        <dbReference type="EMBL" id="CUS95064.1"/>
    </source>
</evidence>
<evidence type="ECO:0000313" key="11">
    <source>
        <dbReference type="EMBL" id="CUU05950.1"/>
    </source>
</evidence>
<dbReference type="NCBIfam" id="NF005996">
    <property type="entry name" value="PRK08123.1"/>
    <property type="match status" value="1"/>
</dbReference>
<evidence type="ECO:0000256" key="1">
    <source>
        <dbReference type="ARBA" id="ARBA00004970"/>
    </source>
</evidence>
<dbReference type="GO" id="GO:0004401">
    <property type="term" value="F:histidinol-phosphatase activity"/>
    <property type="evidence" value="ECO:0007669"/>
    <property type="project" value="UniProtKB-UniRule"/>
</dbReference>
<dbReference type="UniPathway" id="UPA00031">
    <property type="reaction ID" value="UER00013"/>
</dbReference>
<accession>A0A0P1LDY6</accession>
<reference evidence="10 13" key="1">
    <citation type="submission" date="2015-11" db="EMBL/GenBank/DDBJ databases">
        <authorList>
            <person name="Varghese N."/>
        </authorList>
    </citation>
    <scope>NUCLEOTIDE SEQUENCE [LARGE SCALE GENOMIC DNA]</scope>
    <source>
        <strain evidence="10 13">JGI-8</strain>
    </source>
</reference>
<dbReference type="SUPFAM" id="SSF89550">
    <property type="entry name" value="PHP domain-like"/>
    <property type="match status" value="1"/>
</dbReference>
<dbReference type="InterPro" id="IPR010140">
    <property type="entry name" value="Histidinol_P_phosphatase_HisJ"/>
</dbReference>
<protein>
    <recommendedName>
        <fullName evidence="3 8">Histidinol-phosphatase</fullName>
        <shortName evidence="8">HolPase</shortName>
        <ecNumber evidence="3 8">3.1.3.15</ecNumber>
    </recommendedName>
</protein>
<dbReference type="EC" id="3.1.3.15" evidence="3 8"/>
<dbReference type="GO" id="GO:0000105">
    <property type="term" value="P:L-histidine biosynthetic process"/>
    <property type="evidence" value="ECO:0007669"/>
    <property type="project" value="UniProtKB-UniRule"/>
</dbReference>
<dbReference type="NCBIfam" id="TIGR01856">
    <property type="entry name" value="hisJ_fam"/>
    <property type="match status" value="1"/>
</dbReference>
<keyword evidence="5 8" id="KW-0378">Hydrolase</keyword>
<accession>A0A0P1P1V8</accession>
<gene>
    <name evidence="11" type="ORF">JGI4_01390</name>
    <name evidence="10" type="ORF">JGI8_02100</name>
</gene>
<dbReference type="GO" id="GO:0005737">
    <property type="term" value="C:cytoplasm"/>
    <property type="evidence" value="ECO:0007669"/>
    <property type="project" value="TreeGrafter"/>
</dbReference>
<dbReference type="InterPro" id="IPR016195">
    <property type="entry name" value="Pol/histidinol_Pase-like"/>
</dbReference>
<dbReference type="NCBIfam" id="NF005596">
    <property type="entry name" value="PRK07328.1"/>
    <property type="match status" value="1"/>
</dbReference>
<keyword evidence="6 8" id="KW-0368">Histidine biosynthesis</keyword>
<dbReference type="RefSeq" id="WP_047134534.1">
    <property type="nucleotide sequence ID" value="NZ_CZVI01000062.1"/>
</dbReference>
<accession>A0A0P1M798</accession>
<evidence type="ECO:0000259" key="9">
    <source>
        <dbReference type="Pfam" id="PF02811"/>
    </source>
</evidence>
<evidence type="ECO:0000313" key="12">
    <source>
        <dbReference type="Proteomes" id="UP000182011"/>
    </source>
</evidence>
<comment type="pathway">
    <text evidence="1 8">Amino-acid biosynthesis; L-histidine biosynthesis; L-histidine from 5-phospho-alpha-D-ribose 1-diphosphate: step 8/9.</text>
</comment>
<accession>A0A0P1LHR0</accession>
<evidence type="ECO:0000313" key="13">
    <source>
        <dbReference type="Proteomes" id="UP000182200"/>
    </source>
</evidence>
<dbReference type="Proteomes" id="UP000182011">
    <property type="component" value="Unassembled WGS sequence"/>
</dbReference>
<accession>A0A0P1M1Y0</accession>
<evidence type="ECO:0000256" key="3">
    <source>
        <dbReference type="ARBA" id="ARBA00013085"/>
    </source>
</evidence>
<evidence type="ECO:0000256" key="7">
    <source>
        <dbReference type="ARBA" id="ARBA00049158"/>
    </source>
</evidence>
<accession>A0A0S4N459</accession>
<accession>A0A0P1LUI3</accession>
<evidence type="ECO:0000256" key="6">
    <source>
        <dbReference type="ARBA" id="ARBA00023102"/>
    </source>
</evidence>
<evidence type="ECO:0000256" key="2">
    <source>
        <dbReference type="ARBA" id="ARBA00009152"/>
    </source>
</evidence>
<dbReference type="EMBL" id="FAOP01000005">
    <property type="protein sequence ID" value="CUU05950.1"/>
    <property type="molecule type" value="Genomic_DNA"/>
</dbReference>
<dbReference type="STRING" id="1633631.GCA_001442925_01385"/>
<dbReference type="PANTHER" id="PTHR21039">
    <property type="entry name" value="HISTIDINOL PHOSPHATASE-RELATED"/>
    <property type="match status" value="1"/>
</dbReference>
<comment type="similarity">
    <text evidence="2 8">Belongs to the PHP hydrolase family. HisK subfamily.</text>
</comment>
<keyword evidence="4 8" id="KW-0028">Amino-acid biosynthesis</keyword>
<feature type="domain" description="PHP" evidence="9">
    <location>
        <begin position="3"/>
        <end position="193"/>
    </location>
</feature>
<evidence type="ECO:0000256" key="8">
    <source>
        <dbReference type="RuleBase" id="RU366003"/>
    </source>
</evidence>
<dbReference type="InterPro" id="IPR004013">
    <property type="entry name" value="PHP_dom"/>
</dbReference>
<dbReference type="Pfam" id="PF02811">
    <property type="entry name" value="PHP"/>
    <property type="match status" value="1"/>
</dbReference>
<comment type="catalytic activity">
    <reaction evidence="7 8">
        <text>L-histidinol phosphate + H2O = L-histidinol + phosphate</text>
        <dbReference type="Rhea" id="RHEA:14465"/>
        <dbReference type="ChEBI" id="CHEBI:15377"/>
        <dbReference type="ChEBI" id="CHEBI:43474"/>
        <dbReference type="ChEBI" id="CHEBI:57699"/>
        <dbReference type="ChEBI" id="CHEBI:57980"/>
        <dbReference type="EC" id="3.1.3.15"/>
    </reaction>
</comment>
<dbReference type="AlphaFoldDB" id="A0A0P1LUI3"/>
<dbReference type="CDD" id="cd12110">
    <property type="entry name" value="PHP_HisPPase_Hisj_like"/>
    <property type="match status" value="1"/>
</dbReference>
<dbReference type="PANTHER" id="PTHR21039:SF0">
    <property type="entry name" value="HISTIDINOL-PHOSPHATASE"/>
    <property type="match status" value="1"/>
</dbReference>
<evidence type="ECO:0000256" key="5">
    <source>
        <dbReference type="ARBA" id="ARBA00022801"/>
    </source>
</evidence>
<dbReference type="EMBL" id="CZVI01000062">
    <property type="protein sequence ID" value="CUS95064.1"/>
    <property type="molecule type" value="Genomic_DNA"/>
</dbReference>